<dbReference type="OrthoDB" id="2129288at2759"/>
<dbReference type="RefSeq" id="XP_016759062.1">
    <property type="nucleotide sequence ID" value="XM_016900831.1"/>
</dbReference>
<dbReference type="GeneID" id="27897968"/>
<dbReference type="HOGENOM" id="CLU_113367_0_0_1"/>
<dbReference type="InterPro" id="IPR014347">
    <property type="entry name" value="Tautomerase/MIF_sf"/>
</dbReference>
<dbReference type="InterPro" id="IPR028116">
    <property type="entry name" value="Cis-CaaD-like"/>
</dbReference>
<dbReference type="OMA" id="MPLWLIY"/>
<dbReference type="eggNOG" id="ENOG502SN9D">
    <property type="taxonomic scope" value="Eukaryota"/>
</dbReference>
<name>N1QEN5_SPHMS</name>
<dbReference type="Pfam" id="PF14832">
    <property type="entry name" value="Tautomerase_3"/>
    <property type="match status" value="1"/>
</dbReference>
<feature type="domain" description="Tautomerase cis-CaaD-like" evidence="1">
    <location>
        <begin position="1"/>
        <end position="148"/>
    </location>
</feature>
<reference evidence="2 3" key="1">
    <citation type="journal article" date="2012" name="PLoS Pathog.">
        <title>Diverse lifestyles and strategies of plant pathogenesis encoded in the genomes of eighteen Dothideomycetes fungi.</title>
        <authorList>
            <person name="Ohm R.A."/>
            <person name="Feau N."/>
            <person name="Henrissat B."/>
            <person name="Schoch C.L."/>
            <person name="Horwitz B.A."/>
            <person name="Barry K.W."/>
            <person name="Condon B.J."/>
            <person name="Copeland A.C."/>
            <person name="Dhillon B."/>
            <person name="Glaser F."/>
            <person name="Hesse C.N."/>
            <person name="Kosti I."/>
            <person name="LaButti K."/>
            <person name="Lindquist E.A."/>
            <person name="Lucas S."/>
            <person name="Salamov A.A."/>
            <person name="Bradshaw R.E."/>
            <person name="Ciuffetti L."/>
            <person name="Hamelin R.C."/>
            <person name="Kema G.H.J."/>
            <person name="Lawrence C."/>
            <person name="Scott J.A."/>
            <person name="Spatafora J.W."/>
            <person name="Turgeon B.G."/>
            <person name="de Wit P.J.G.M."/>
            <person name="Zhong S."/>
            <person name="Goodwin S.B."/>
            <person name="Grigoriev I.V."/>
        </authorList>
    </citation>
    <scope>NUCLEOTIDE SEQUENCE [LARGE SCALE GENOMIC DNA]</scope>
    <source>
        <strain evidence="2 3">SO2202</strain>
    </source>
</reference>
<dbReference type="Proteomes" id="UP000016931">
    <property type="component" value="Unassembled WGS sequence"/>
</dbReference>
<dbReference type="EMBL" id="KB456267">
    <property type="protein sequence ID" value="EMF10941.1"/>
    <property type="molecule type" value="Genomic_DNA"/>
</dbReference>
<organism evidence="2 3">
    <name type="scientific">Sphaerulina musiva (strain SO2202)</name>
    <name type="common">Poplar stem canker fungus</name>
    <name type="synonym">Septoria musiva</name>
    <dbReference type="NCBI Taxonomy" id="692275"/>
    <lineage>
        <taxon>Eukaryota</taxon>
        <taxon>Fungi</taxon>
        <taxon>Dikarya</taxon>
        <taxon>Ascomycota</taxon>
        <taxon>Pezizomycotina</taxon>
        <taxon>Dothideomycetes</taxon>
        <taxon>Dothideomycetidae</taxon>
        <taxon>Mycosphaerellales</taxon>
        <taxon>Mycosphaerellaceae</taxon>
        <taxon>Sphaerulina</taxon>
    </lineage>
</organism>
<keyword evidence="3" id="KW-1185">Reference proteome</keyword>
<sequence>MPHWIIYHPPDTFLDVETKQALSNDITSIYTRPEIGMPAFYVVVTFIPIPDESQFVGGEVARSRRGEGKPFIRLCITHIHIRLPENDEQVYADMTGRVDAVLKPYIADKGYDWEYHIAETERLLWKLNGVYAPEWKSADEKVWVAANQVVRPEEMEGARKRLG</sequence>
<accession>N1QEN5</accession>
<evidence type="ECO:0000259" key="1">
    <source>
        <dbReference type="Pfam" id="PF14832"/>
    </source>
</evidence>
<protein>
    <recommendedName>
        <fullName evidence="1">Tautomerase cis-CaaD-like domain-containing protein</fullName>
    </recommendedName>
</protein>
<proteinExistence type="predicted"/>
<gene>
    <name evidence="2" type="ORF">SEPMUDRAFT_110171</name>
</gene>
<dbReference type="AlphaFoldDB" id="N1QEN5"/>
<dbReference type="Gene3D" id="3.30.429.10">
    <property type="entry name" value="Macrophage Migration Inhibitory Factor"/>
    <property type="match status" value="1"/>
</dbReference>
<evidence type="ECO:0000313" key="3">
    <source>
        <dbReference type="Proteomes" id="UP000016931"/>
    </source>
</evidence>
<evidence type="ECO:0000313" key="2">
    <source>
        <dbReference type="EMBL" id="EMF10941.1"/>
    </source>
</evidence>